<feature type="transmembrane region" description="Helical" evidence="8">
    <location>
        <begin position="58"/>
        <end position="80"/>
    </location>
</feature>
<evidence type="ECO:0000256" key="3">
    <source>
        <dbReference type="ARBA" id="ARBA00022448"/>
    </source>
</evidence>
<evidence type="ECO:0000259" key="9">
    <source>
        <dbReference type="Pfam" id="PF03600"/>
    </source>
</evidence>
<feature type="transmembrane region" description="Helical" evidence="8">
    <location>
        <begin position="144"/>
        <end position="173"/>
    </location>
</feature>
<feature type="transmembrane region" description="Helical" evidence="8">
    <location>
        <begin position="7"/>
        <end position="38"/>
    </location>
</feature>
<organism evidence="10">
    <name type="scientific">uncultured marine thaumarchaeote SAT1000_05_G10</name>
    <dbReference type="NCBI Taxonomy" id="1456358"/>
    <lineage>
        <taxon>Archaea</taxon>
        <taxon>Nitrososphaerota</taxon>
        <taxon>environmental samples</taxon>
    </lineage>
</organism>
<keyword evidence="3" id="KW-0813">Transport</keyword>
<dbReference type="PANTHER" id="PTHR43568">
    <property type="entry name" value="P PROTEIN"/>
    <property type="match status" value="1"/>
</dbReference>
<dbReference type="InterPro" id="IPR051475">
    <property type="entry name" value="Diverse_Ion_Transporter"/>
</dbReference>
<feature type="domain" description="Citrate transporter-like" evidence="9">
    <location>
        <begin position="2"/>
        <end position="151"/>
    </location>
</feature>
<name>A0A075HZ67_9ARCH</name>
<reference evidence="10" key="1">
    <citation type="journal article" date="2014" name="Genome Biol. Evol.">
        <title>Pangenome evidence for extensive interdomain horizontal transfer affecting lineage core and shell genes in uncultured planktonic thaumarchaeota and euryarchaeota.</title>
        <authorList>
            <person name="Deschamps P."/>
            <person name="Zivanovic Y."/>
            <person name="Moreira D."/>
            <person name="Rodriguez-Valera F."/>
            <person name="Lopez-Garcia P."/>
        </authorList>
    </citation>
    <scope>NUCLEOTIDE SEQUENCE</scope>
</reference>
<dbReference type="Pfam" id="PF03600">
    <property type="entry name" value="CitMHS"/>
    <property type="match status" value="1"/>
</dbReference>
<dbReference type="InterPro" id="IPR004680">
    <property type="entry name" value="Cit_transptr-like_dom"/>
</dbReference>
<evidence type="ECO:0000256" key="2">
    <source>
        <dbReference type="ARBA" id="ARBA00009843"/>
    </source>
</evidence>
<dbReference type="PANTHER" id="PTHR43568:SF1">
    <property type="entry name" value="P PROTEIN"/>
    <property type="match status" value="1"/>
</dbReference>
<dbReference type="GO" id="GO:0015105">
    <property type="term" value="F:arsenite transmembrane transporter activity"/>
    <property type="evidence" value="ECO:0007669"/>
    <property type="project" value="InterPro"/>
</dbReference>
<evidence type="ECO:0000256" key="5">
    <source>
        <dbReference type="ARBA" id="ARBA00022692"/>
    </source>
</evidence>
<dbReference type="AlphaFoldDB" id="A0A075HZ67"/>
<dbReference type="PRINTS" id="PR00758">
    <property type="entry name" value="ARSENICPUMP"/>
</dbReference>
<keyword evidence="4" id="KW-1003">Cell membrane</keyword>
<evidence type="ECO:0000256" key="1">
    <source>
        <dbReference type="ARBA" id="ARBA00004651"/>
    </source>
</evidence>
<accession>A0A075HZ67</accession>
<protein>
    <submittedName>
        <fullName evidence="10">Citrate transporter</fullName>
    </submittedName>
</protein>
<feature type="transmembrane region" description="Helical" evidence="8">
    <location>
        <begin position="92"/>
        <end position="110"/>
    </location>
</feature>
<evidence type="ECO:0000256" key="4">
    <source>
        <dbReference type="ARBA" id="ARBA00022475"/>
    </source>
</evidence>
<dbReference type="EMBL" id="KF901195">
    <property type="protein sequence ID" value="AIF21681.1"/>
    <property type="molecule type" value="Genomic_DNA"/>
</dbReference>
<evidence type="ECO:0000313" key="10">
    <source>
        <dbReference type="EMBL" id="AIF21681.1"/>
    </source>
</evidence>
<dbReference type="InterPro" id="IPR000802">
    <property type="entry name" value="Arsenical_pump_ArsB"/>
</dbReference>
<feature type="transmembrane region" description="Helical" evidence="8">
    <location>
        <begin position="185"/>
        <end position="206"/>
    </location>
</feature>
<dbReference type="GO" id="GO:0005886">
    <property type="term" value="C:plasma membrane"/>
    <property type="evidence" value="ECO:0007669"/>
    <property type="project" value="UniProtKB-SubCell"/>
</dbReference>
<evidence type="ECO:0000256" key="6">
    <source>
        <dbReference type="ARBA" id="ARBA00022989"/>
    </source>
</evidence>
<comment type="similarity">
    <text evidence="2">Belongs to the CitM (TC 2.A.11) transporter family.</text>
</comment>
<evidence type="ECO:0000256" key="8">
    <source>
        <dbReference type="SAM" id="Phobius"/>
    </source>
</evidence>
<proteinExistence type="inferred from homology"/>
<keyword evidence="7 8" id="KW-0472">Membrane</keyword>
<keyword evidence="5 8" id="KW-0812">Transmembrane</keyword>
<keyword evidence="6 8" id="KW-1133">Transmembrane helix</keyword>
<sequence length="211" mass="22645">MLLKKSAIVLGAVIVMFMLHGMLGLEVSIIALGGAAVLLVITGKQPYIAFRHVEWPTLLFFCGLFVIVGGVEASGALELLAHNILEITGGELGTTMFTITMVSAFASAFVDNIPFTATMIPIIENISVDPVFADNLTAFDYNPLWYALAFGADLGGNGTLIGASANLVAIAIAEKFGYRIFFREFLIKGLPIMIITTLVAFGAFYLRVLFL</sequence>
<evidence type="ECO:0000256" key="7">
    <source>
        <dbReference type="ARBA" id="ARBA00023136"/>
    </source>
</evidence>
<comment type="subcellular location">
    <subcellularLocation>
        <location evidence="1">Cell membrane</location>
        <topology evidence="1">Multi-pass membrane protein</topology>
    </subcellularLocation>
</comment>